<feature type="signal peptide" evidence="3">
    <location>
        <begin position="1"/>
        <end position="26"/>
    </location>
</feature>
<accession>A0A914Z559</accession>
<keyword evidence="2" id="KW-1133">Transmembrane helix</keyword>
<protein>
    <submittedName>
        <fullName evidence="5">CNNM transmembrane domain-containing protein</fullName>
    </submittedName>
</protein>
<dbReference type="PANTHER" id="PTHR12064:SF4">
    <property type="entry name" value="METAL TRANSPORTER CNNM-4"/>
    <property type="match status" value="1"/>
</dbReference>
<dbReference type="InterPro" id="IPR046342">
    <property type="entry name" value="CBS_dom_sf"/>
</dbReference>
<dbReference type="GO" id="GO:0006811">
    <property type="term" value="P:monoatomic ion transport"/>
    <property type="evidence" value="ECO:0007669"/>
    <property type="project" value="UniProtKB-KW"/>
</dbReference>
<evidence type="ECO:0000313" key="4">
    <source>
        <dbReference type="Proteomes" id="UP000887577"/>
    </source>
</evidence>
<keyword evidence="4" id="KW-1185">Reference proteome</keyword>
<keyword evidence="2" id="KW-0472">Membrane</keyword>
<dbReference type="InterPro" id="IPR045095">
    <property type="entry name" value="ACDP"/>
</dbReference>
<dbReference type="PANTHER" id="PTHR12064">
    <property type="entry name" value="METAL TRANSPORTER CNNM"/>
    <property type="match status" value="1"/>
</dbReference>
<dbReference type="AlphaFoldDB" id="A0A914Z559"/>
<proteinExistence type="predicted"/>
<dbReference type="Gene3D" id="3.10.580.10">
    <property type="entry name" value="CBS-domain"/>
    <property type="match status" value="1"/>
</dbReference>
<sequence>MVGRSSQFLVCFVSIIFSFSLRNLLAEPNSTVIQTVVSGLRNGWSIQKQYYEPGEYIEMVIFGENLDQRIIGEIYLTDAGRCGDVKKLKRQKFIMIPDPSYIDSNGIIVKSKNALPLEMTSVLRLCTSTMDAQHIPPVTSWIYMKPEEEYFIPLPFLISAFIITLFTSACFSGLNLAYSILSLEQLHMLANKKTGSADDQKKSQHAQRVLPFRKRKILPQAICNKRALSIASNLRIVVILMMGMLCIFAWPLSRLLDCVLGREPIRVYDLKQLSIILEEHGANKELLGNVMKFPSLKIGKIMTKIQDAYLLSQNDILDMNRKIGILEKGYTRVPVYAELDRKKIVAVLNVKDLILLNSDEKKRVSEFLKDMKQVNYEHQSQTAEIRFATSEMPAQQVMNEMVRGKQHLMMVFRFDNKIYYVIGLVTLEDIIEEFIGEIKDDDDAAFPTIRAGYRRDQSTFDWFRAEVDKKTNLNANGMLKLIQDILKECPIFVKLNFNVYAMRALIHVSEIEHVEKKVIIEKGAIMK</sequence>
<name>A0A914Z559_9BILA</name>
<dbReference type="WBParaSite" id="PSU_v2.g5389.t1">
    <property type="protein sequence ID" value="PSU_v2.g5389.t1"/>
    <property type="gene ID" value="PSU_v2.g5389"/>
</dbReference>
<evidence type="ECO:0000256" key="1">
    <source>
        <dbReference type="ARBA" id="ARBA00023065"/>
    </source>
</evidence>
<evidence type="ECO:0000256" key="2">
    <source>
        <dbReference type="SAM" id="Phobius"/>
    </source>
</evidence>
<evidence type="ECO:0000313" key="5">
    <source>
        <dbReference type="WBParaSite" id="PSU_v2.g5389.t1"/>
    </source>
</evidence>
<keyword evidence="1" id="KW-0813">Transport</keyword>
<evidence type="ECO:0000256" key="3">
    <source>
        <dbReference type="SAM" id="SignalP"/>
    </source>
</evidence>
<dbReference type="SUPFAM" id="SSF54631">
    <property type="entry name" value="CBS-domain pair"/>
    <property type="match status" value="1"/>
</dbReference>
<keyword evidence="2" id="KW-0812">Transmembrane</keyword>
<organism evidence="4 5">
    <name type="scientific">Panagrolaimus superbus</name>
    <dbReference type="NCBI Taxonomy" id="310955"/>
    <lineage>
        <taxon>Eukaryota</taxon>
        <taxon>Metazoa</taxon>
        <taxon>Ecdysozoa</taxon>
        <taxon>Nematoda</taxon>
        <taxon>Chromadorea</taxon>
        <taxon>Rhabditida</taxon>
        <taxon>Tylenchina</taxon>
        <taxon>Panagrolaimomorpha</taxon>
        <taxon>Panagrolaimoidea</taxon>
        <taxon>Panagrolaimidae</taxon>
        <taxon>Panagrolaimus</taxon>
    </lineage>
</organism>
<reference evidence="5" key="1">
    <citation type="submission" date="2022-11" db="UniProtKB">
        <authorList>
            <consortium name="WormBaseParasite"/>
        </authorList>
    </citation>
    <scope>IDENTIFICATION</scope>
</reference>
<feature type="transmembrane region" description="Helical" evidence="2">
    <location>
        <begin position="154"/>
        <end position="178"/>
    </location>
</feature>
<feature type="transmembrane region" description="Helical" evidence="2">
    <location>
        <begin position="234"/>
        <end position="252"/>
    </location>
</feature>
<dbReference type="GO" id="GO:0010960">
    <property type="term" value="P:magnesium ion homeostasis"/>
    <property type="evidence" value="ECO:0007669"/>
    <property type="project" value="InterPro"/>
</dbReference>
<feature type="chain" id="PRO_5037977543" evidence="3">
    <location>
        <begin position="27"/>
        <end position="527"/>
    </location>
</feature>
<keyword evidence="1" id="KW-0406">Ion transport</keyword>
<dbReference type="Proteomes" id="UP000887577">
    <property type="component" value="Unplaced"/>
</dbReference>
<keyword evidence="3" id="KW-0732">Signal</keyword>